<evidence type="ECO:0008006" key="8">
    <source>
        <dbReference type="Google" id="ProtNLM"/>
    </source>
</evidence>
<dbReference type="InterPro" id="IPR008937">
    <property type="entry name" value="Ras-like_GEF"/>
</dbReference>
<dbReference type="CDD" id="cd06224">
    <property type="entry name" value="REM"/>
    <property type="match status" value="1"/>
</dbReference>
<dbReference type="InterPro" id="IPR000651">
    <property type="entry name" value="Ras-like_Gua-exchang_fac_N"/>
</dbReference>
<dbReference type="InterPro" id="IPR001895">
    <property type="entry name" value="RASGEF_cat_dom"/>
</dbReference>
<dbReference type="GO" id="GO:0005085">
    <property type="term" value="F:guanyl-nucleotide exchange factor activity"/>
    <property type="evidence" value="ECO:0007669"/>
    <property type="project" value="UniProtKB-KW"/>
</dbReference>
<evidence type="ECO:0000313" key="7">
    <source>
        <dbReference type="Proteomes" id="UP000054279"/>
    </source>
</evidence>
<dbReference type="GO" id="GO:0007265">
    <property type="term" value="P:Ras protein signal transduction"/>
    <property type="evidence" value="ECO:0007669"/>
    <property type="project" value="TreeGrafter"/>
</dbReference>
<dbReference type="PROSITE" id="PS50009">
    <property type="entry name" value="RASGEF_CAT"/>
    <property type="match status" value="1"/>
</dbReference>
<proteinExistence type="predicted"/>
<evidence type="ECO:0000256" key="1">
    <source>
        <dbReference type="ARBA" id="ARBA00022658"/>
    </source>
</evidence>
<feature type="region of interest" description="Disordered" evidence="3">
    <location>
        <begin position="496"/>
        <end position="524"/>
    </location>
</feature>
<feature type="domain" description="Ras-GEF" evidence="4">
    <location>
        <begin position="252"/>
        <end position="488"/>
    </location>
</feature>
<dbReference type="EMBL" id="KN837344">
    <property type="protein sequence ID" value="KIJ27173.1"/>
    <property type="molecule type" value="Genomic_DNA"/>
</dbReference>
<dbReference type="InterPro" id="IPR023578">
    <property type="entry name" value="Ras_GEF_dom_sf"/>
</dbReference>
<reference evidence="6 7" key="1">
    <citation type="submission" date="2014-06" db="EMBL/GenBank/DDBJ databases">
        <title>Evolutionary Origins and Diversification of the Mycorrhizal Mutualists.</title>
        <authorList>
            <consortium name="DOE Joint Genome Institute"/>
            <consortium name="Mycorrhizal Genomics Consortium"/>
            <person name="Kohler A."/>
            <person name="Kuo A."/>
            <person name="Nagy L.G."/>
            <person name="Floudas D."/>
            <person name="Copeland A."/>
            <person name="Barry K.W."/>
            <person name="Cichocki N."/>
            <person name="Veneault-Fourrey C."/>
            <person name="LaButti K."/>
            <person name="Lindquist E.A."/>
            <person name="Lipzen A."/>
            <person name="Lundell T."/>
            <person name="Morin E."/>
            <person name="Murat C."/>
            <person name="Riley R."/>
            <person name="Ohm R."/>
            <person name="Sun H."/>
            <person name="Tunlid A."/>
            <person name="Henrissat B."/>
            <person name="Grigoriev I.V."/>
            <person name="Hibbett D.S."/>
            <person name="Martin F."/>
        </authorList>
    </citation>
    <scope>NUCLEOTIDE SEQUENCE [LARGE SCALE GENOMIC DNA]</scope>
    <source>
        <strain evidence="6 7">SS14</strain>
    </source>
</reference>
<dbReference type="HOGENOM" id="CLU_005431_2_0_1"/>
<dbReference type="SUPFAM" id="SSF48366">
    <property type="entry name" value="Ras GEF"/>
    <property type="match status" value="1"/>
</dbReference>
<dbReference type="GO" id="GO:0005886">
    <property type="term" value="C:plasma membrane"/>
    <property type="evidence" value="ECO:0007669"/>
    <property type="project" value="TreeGrafter"/>
</dbReference>
<dbReference type="PANTHER" id="PTHR23113">
    <property type="entry name" value="GUANINE NUCLEOTIDE EXCHANGE FACTOR"/>
    <property type="match status" value="1"/>
</dbReference>
<dbReference type="InterPro" id="IPR036964">
    <property type="entry name" value="RASGEF_cat_dom_sf"/>
</dbReference>
<evidence type="ECO:0000259" key="5">
    <source>
        <dbReference type="PROSITE" id="PS50212"/>
    </source>
</evidence>
<evidence type="ECO:0000259" key="4">
    <source>
        <dbReference type="PROSITE" id="PS50009"/>
    </source>
</evidence>
<dbReference type="Proteomes" id="UP000054279">
    <property type="component" value="Unassembled WGS sequence"/>
</dbReference>
<evidence type="ECO:0000313" key="6">
    <source>
        <dbReference type="EMBL" id="KIJ27173.1"/>
    </source>
</evidence>
<dbReference type="SMART" id="SM00147">
    <property type="entry name" value="RasGEF"/>
    <property type="match status" value="1"/>
</dbReference>
<dbReference type="PANTHER" id="PTHR23113:SF348">
    <property type="entry name" value="GUANYL-NUCLEOTIDE EXCHANGE FACTOR RASGEF, PUTATIVE (AFU_ORTHOLOGUE AFUA_1G04700)-RELATED"/>
    <property type="match status" value="1"/>
</dbReference>
<evidence type="ECO:0000256" key="2">
    <source>
        <dbReference type="PROSITE-ProRule" id="PRU00168"/>
    </source>
</evidence>
<dbReference type="Gene3D" id="1.20.870.10">
    <property type="entry name" value="Son of sevenless (SoS) protein Chain: S domain 1"/>
    <property type="match status" value="1"/>
</dbReference>
<keyword evidence="1 2" id="KW-0344">Guanine-nucleotide releasing factor</keyword>
<dbReference type="PROSITE" id="PS50212">
    <property type="entry name" value="RASGEF_NTER"/>
    <property type="match status" value="1"/>
</dbReference>
<dbReference type="OrthoDB" id="28357at2759"/>
<feature type="domain" description="N-terminal Ras-GEF" evidence="5">
    <location>
        <begin position="1"/>
        <end position="122"/>
    </location>
</feature>
<dbReference type="Gene3D" id="1.10.840.10">
    <property type="entry name" value="Ras guanine-nucleotide exchange factors catalytic domain"/>
    <property type="match status" value="1"/>
</dbReference>
<feature type="region of interest" description="Disordered" evidence="3">
    <location>
        <begin position="135"/>
        <end position="157"/>
    </location>
</feature>
<gene>
    <name evidence="6" type="ORF">M422DRAFT_271663</name>
</gene>
<sequence length="524" mass="59264">MPWATLEELLDKLFFVAASGDDPTFIKHFFLTYRKFATPRSVLLGMQKRIRQLSHEHSELLLGCYAQMRICDLLEEWIATYPNDFATSGAHGAITALVKQISSNPSTLHYGSDILPFLAELPRLQDLDASWSMPSDDISRYSEDDDGDEEDSSIRYSNVPSTLVTDSTIAVDFSIQDSVSSFSSFSKPPLNGTRDRKGSLPLSGKSILSTQTLSLSSDSSRSYSRGITNLQRVTGNSPKDFVKLSSNLSTFDPIQIAEQITKMQSDLFLKIEPRQWLRYAMGDVKSDPEEPISASAAFYNQLAYWVSSLIVAHERVKLREKQVERFVELARALRTMNNYVGLRAVMTGINNATFPNDEIMTMFRDSKLRLYQQYLGYGVLINSQNNHRSYRIALRHTNGPAVPDMEVHTFDIVRANDSNPNYKPDDSTKIHWGKFTLMGRMITMLQGLQEKIRSSAMYSYPERQAIRELLESEVMDPDTIQSRVYAPPDDADPIIFPLAQGPDSPHATRSEGKPRKRFPPIFGY</sequence>
<dbReference type="AlphaFoldDB" id="A0A0C9TD72"/>
<feature type="region of interest" description="Disordered" evidence="3">
    <location>
        <begin position="180"/>
        <end position="203"/>
    </location>
</feature>
<accession>A0A0C9TD72</accession>
<keyword evidence="7" id="KW-1185">Reference proteome</keyword>
<dbReference type="Pfam" id="PF00617">
    <property type="entry name" value="RasGEF"/>
    <property type="match status" value="1"/>
</dbReference>
<protein>
    <recommendedName>
        <fullName evidence="8">Ras GEF</fullName>
    </recommendedName>
</protein>
<evidence type="ECO:0000256" key="3">
    <source>
        <dbReference type="SAM" id="MobiDB-lite"/>
    </source>
</evidence>
<dbReference type="Pfam" id="PF00618">
    <property type="entry name" value="RasGEF_N"/>
    <property type="match status" value="1"/>
</dbReference>
<organism evidence="6 7">
    <name type="scientific">Sphaerobolus stellatus (strain SS14)</name>
    <dbReference type="NCBI Taxonomy" id="990650"/>
    <lineage>
        <taxon>Eukaryota</taxon>
        <taxon>Fungi</taxon>
        <taxon>Dikarya</taxon>
        <taxon>Basidiomycota</taxon>
        <taxon>Agaricomycotina</taxon>
        <taxon>Agaricomycetes</taxon>
        <taxon>Phallomycetidae</taxon>
        <taxon>Geastrales</taxon>
        <taxon>Sphaerobolaceae</taxon>
        <taxon>Sphaerobolus</taxon>
    </lineage>
</organism>
<name>A0A0C9TD72_SPHS4</name>